<dbReference type="AlphaFoldDB" id="A0A7J0BPP0"/>
<dbReference type="Pfam" id="PF00072">
    <property type="entry name" value="Response_reg"/>
    <property type="match status" value="1"/>
</dbReference>
<dbReference type="Proteomes" id="UP000503840">
    <property type="component" value="Unassembled WGS sequence"/>
</dbReference>
<comment type="caution">
    <text evidence="6">The sequence shown here is derived from an EMBL/GenBank/DDBJ whole genome shotgun (WGS) entry which is preliminary data.</text>
</comment>
<keyword evidence="2" id="KW-0902">Two-component regulatory system</keyword>
<dbReference type="InterPro" id="IPR039420">
    <property type="entry name" value="WalR-like"/>
</dbReference>
<dbReference type="SUPFAM" id="SSF52172">
    <property type="entry name" value="CheY-like"/>
    <property type="match status" value="1"/>
</dbReference>
<dbReference type="PANTHER" id="PTHR48111:SF40">
    <property type="entry name" value="PHOSPHATE REGULON TRANSCRIPTIONAL REGULATORY PROTEIN PHOB"/>
    <property type="match status" value="1"/>
</dbReference>
<evidence type="ECO:0000313" key="6">
    <source>
        <dbReference type="EMBL" id="GFM35172.1"/>
    </source>
</evidence>
<dbReference type="GO" id="GO:0000976">
    <property type="term" value="F:transcription cis-regulatory region binding"/>
    <property type="evidence" value="ECO:0007669"/>
    <property type="project" value="TreeGrafter"/>
</dbReference>
<accession>A0A7J0BPP0</accession>
<dbReference type="RefSeq" id="WP_243452238.1">
    <property type="nucleotide sequence ID" value="NZ_BLVO01000016.1"/>
</dbReference>
<dbReference type="PANTHER" id="PTHR48111">
    <property type="entry name" value="REGULATOR OF RPOS"/>
    <property type="match status" value="1"/>
</dbReference>
<evidence type="ECO:0000256" key="1">
    <source>
        <dbReference type="ARBA" id="ARBA00022553"/>
    </source>
</evidence>
<keyword evidence="7" id="KW-1185">Reference proteome</keyword>
<keyword evidence="3" id="KW-0238">DNA-binding</keyword>
<feature type="domain" description="Response regulatory" evidence="5">
    <location>
        <begin position="5"/>
        <end position="119"/>
    </location>
</feature>
<evidence type="ECO:0000256" key="3">
    <source>
        <dbReference type="ARBA" id="ARBA00023125"/>
    </source>
</evidence>
<dbReference type="GO" id="GO:0032993">
    <property type="term" value="C:protein-DNA complex"/>
    <property type="evidence" value="ECO:0007669"/>
    <property type="project" value="TreeGrafter"/>
</dbReference>
<proteinExistence type="predicted"/>
<keyword evidence="1 4" id="KW-0597">Phosphoprotein</keyword>
<protein>
    <submittedName>
        <fullName evidence="6">Response regulator</fullName>
    </submittedName>
</protein>
<sequence length="135" mass="14586">MSHLKVLLVDDELDYLELMSKRLTKRGFVVTTASGGEEALRLAADNTFDAAVLDMKMPGMNGLECLRRLKEMRPLIHCIILTGHADLSDTATGFALGAFEYLVKPVHIDELVEAIVNVCSCGCLQPPPAMSGAAP</sequence>
<dbReference type="InterPro" id="IPR011006">
    <property type="entry name" value="CheY-like_superfamily"/>
</dbReference>
<evidence type="ECO:0000256" key="2">
    <source>
        <dbReference type="ARBA" id="ARBA00023012"/>
    </source>
</evidence>
<feature type="modified residue" description="4-aspartylphosphate" evidence="4">
    <location>
        <position position="54"/>
    </location>
</feature>
<dbReference type="PROSITE" id="PS50110">
    <property type="entry name" value="RESPONSE_REGULATORY"/>
    <property type="match status" value="1"/>
</dbReference>
<gene>
    <name evidence="6" type="ORF">DSM101010T_35370</name>
</gene>
<dbReference type="GO" id="GO:0005829">
    <property type="term" value="C:cytosol"/>
    <property type="evidence" value="ECO:0007669"/>
    <property type="project" value="TreeGrafter"/>
</dbReference>
<dbReference type="InterPro" id="IPR001789">
    <property type="entry name" value="Sig_transdc_resp-reg_receiver"/>
</dbReference>
<evidence type="ECO:0000259" key="5">
    <source>
        <dbReference type="PROSITE" id="PS50110"/>
    </source>
</evidence>
<dbReference type="GO" id="GO:0006355">
    <property type="term" value="P:regulation of DNA-templated transcription"/>
    <property type="evidence" value="ECO:0007669"/>
    <property type="project" value="TreeGrafter"/>
</dbReference>
<name>A0A7J0BPP0_9BACT</name>
<dbReference type="SMART" id="SM00448">
    <property type="entry name" value="REC"/>
    <property type="match status" value="1"/>
</dbReference>
<organism evidence="6 7">
    <name type="scientific">Desulfovibrio subterraneus</name>
    <dbReference type="NCBI Taxonomy" id="2718620"/>
    <lineage>
        <taxon>Bacteria</taxon>
        <taxon>Pseudomonadati</taxon>
        <taxon>Thermodesulfobacteriota</taxon>
        <taxon>Desulfovibrionia</taxon>
        <taxon>Desulfovibrionales</taxon>
        <taxon>Desulfovibrionaceae</taxon>
        <taxon>Desulfovibrio</taxon>
    </lineage>
</organism>
<dbReference type="GO" id="GO:0000156">
    <property type="term" value="F:phosphorelay response regulator activity"/>
    <property type="evidence" value="ECO:0007669"/>
    <property type="project" value="TreeGrafter"/>
</dbReference>
<dbReference type="EMBL" id="BLVO01000016">
    <property type="protein sequence ID" value="GFM35172.1"/>
    <property type="molecule type" value="Genomic_DNA"/>
</dbReference>
<evidence type="ECO:0000313" key="7">
    <source>
        <dbReference type="Proteomes" id="UP000503840"/>
    </source>
</evidence>
<reference evidence="6 7" key="1">
    <citation type="submission" date="2020-05" db="EMBL/GenBank/DDBJ databases">
        <title>Draft genome sequence of Desulfovibrio sp. strain HN2T.</title>
        <authorList>
            <person name="Ueno A."/>
            <person name="Tamazawa S."/>
            <person name="Tamamura S."/>
            <person name="Murakami T."/>
            <person name="Kiyama T."/>
            <person name="Inomata H."/>
            <person name="Amano Y."/>
            <person name="Miyakawa K."/>
            <person name="Tamaki H."/>
            <person name="Naganuma T."/>
            <person name="Kaneko K."/>
        </authorList>
    </citation>
    <scope>NUCLEOTIDE SEQUENCE [LARGE SCALE GENOMIC DNA]</scope>
    <source>
        <strain evidence="6 7">HN2</strain>
    </source>
</reference>
<evidence type="ECO:0000256" key="4">
    <source>
        <dbReference type="PROSITE-ProRule" id="PRU00169"/>
    </source>
</evidence>
<dbReference type="Gene3D" id="3.40.50.2300">
    <property type="match status" value="1"/>
</dbReference>